<dbReference type="SUPFAM" id="SSF48366">
    <property type="entry name" value="Ras GEF"/>
    <property type="match status" value="1"/>
</dbReference>
<gene>
    <name evidence="6" type="ORF">CTheo_5911</name>
</gene>
<dbReference type="GO" id="GO:0007264">
    <property type="term" value="P:small GTPase-mediated signal transduction"/>
    <property type="evidence" value="ECO:0007669"/>
    <property type="project" value="InterPro"/>
</dbReference>
<dbReference type="InterPro" id="IPR036964">
    <property type="entry name" value="RASGEF_cat_dom_sf"/>
</dbReference>
<dbReference type="EMBL" id="SSOP01000154">
    <property type="protein sequence ID" value="KAB5590658.1"/>
    <property type="molecule type" value="Genomic_DNA"/>
</dbReference>
<dbReference type="CDD" id="cd21037">
    <property type="entry name" value="MLKL_NTD"/>
    <property type="match status" value="1"/>
</dbReference>
<dbReference type="GO" id="GO:0005524">
    <property type="term" value="F:ATP binding"/>
    <property type="evidence" value="ECO:0007669"/>
    <property type="project" value="UniProtKB-KW"/>
</dbReference>
<dbReference type="InterPro" id="IPR001245">
    <property type="entry name" value="Ser-Thr/Tyr_kinase_cat_dom"/>
</dbReference>
<evidence type="ECO:0000259" key="4">
    <source>
        <dbReference type="PROSITE" id="PS50009"/>
    </source>
</evidence>
<evidence type="ECO:0000256" key="2">
    <source>
        <dbReference type="ARBA" id="ARBA00022840"/>
    </source>
</evidence>
<keyword evidence="1" id="KW-0547">Nucleotide-binding</keyword>
<name>A0A5N5QGR1_9AGAM</name>
<feature type="domain" description="Ras-GEF" evidence="4">
    <location>
        <begin position="640"/>
        <end position="868"/>
    </location>
</feature>
<dbReference type="InterPro" id="IPR050198">
    <property type="entry name" value="Non-receptor_tyrosine_kinases"/>
</dbReference>
<reference evidence="6 7" key="1">
    <citation type="journal article" date="2019" name="Fungal Biol. Biotechnol.">
        <title>Draft genome sequence of fastidious pathogen Ceratobasidium theobromae, which causes vascular-streak dieback in Theobroma cacao.</title>
        <authorList>
            <person name="Ali S.S."/>
            <person name="Asman A."/>
            <person name="Shao J."/>
            <person name="Firmansyah A.P."/>
            <person name="Susilo A.W."/>
            <person name="Rosmana A."/>
            <person name="McMahon P."/>
            <person name="Junaid M."/>
            <person name="Guest D."/>
            <person name="Kheng T.Y."/>
            <person name="Meinhardt L.W."/>
            <person name="Bailey B.A."/>
        </authorList>
    </citation>
    <scope>NUCLEOTIDE SEQUENCE [LARGE SCALE GENOMIC DNA]</scope>
    <source>
        <strain evidence="6 7">CT2</strain>
    </source>
</reference>
<keyword evidence="3" id="KW-0344">Guanine-nucleotide releasing factor</keyword>
<dbReference type="InterPro" id="IPR008266">
    <property type="entry name" value="Tyr_kinase_AS"/>
</dbReference>
<evidence type="ECO:0000259" key="5">
    <source>
        <dbReference type="PROSITE" id="PS50011"/>
    </source>
</evidence>
<dbReference type="Proteomes" id="UP000383932">
    <property type="component" value="Unassembled WGS sequence"/>
</dbReference>
<dbReference type="PROSITE" id="PS50009">
    <property type="entry name" value="RASGEF_CAT"/>
    <property type="match status" value="1"/>
</dbReference>
<organism evidence="6 7">
    <name type="scientific">Ceratobasidium theobromae</name>
    <dbReference type="NCBI Taxonomy" id="1582974"/>
    <lineage>
        <taxon>Eukaryota</taxon>
        <taxon>Fungi</taxon>
        <taxon>Dikarya</taxon>
        <taxon>Basidiomycota</taxon>
        <taxon>Agaricomycotina</taxon>
        <taxon>Agaricomycetes</taxon>
        <taxon>Cantharellales</taxon>
        <taxon>Ceratobasidiaceae</taxon>
        <taxon>Ceratobasidium</taxon>
    </lineage>
</organism>
<dbReference type="PROSITE" id="PS00109">
    <property type="entry name" value="PROTEIN_KINASE_TYR"/>
    <property type="match status" value="1"/>
</dbReference>
<dbReference type="SUPFAM" id="SSF56112">
    <property type="entry name" value="Protein kinase-like (PK-like)"/>
    <property type="match status" value="1"/>
</dbReference>
<accession>A0A5N5QGR1</accession>
<dbReference type="PROSITE" id="PS50011">
    <property type="entry name" value="PROTEIN_KINASE_DOM"/>
    <property type="match status" value="1"/>
</dbReference>
<evidence type="ECO:0000256" key="1">
    <source>
        <dbReference type="ARBA" id="ARBA00022741"/>
    </source>
</evidence>
<evidence type="ECO:0000256" key="3">
    <source>
        <dbReference type="PROSITE-ProRule" id="PRU00168"/>
    </source>
</evidence>
<dbReference type="InterPro" id="IPR023578">
    <property type="entry name" value="Ras_GEF_dom_sf"/>
</dbReference>
<dbReference type="InterPro" id="IPR001895">
    <property type="entry name" value="RASGEF_cat_dom"/>
</dbReference>
<dbReference type="SMART" id="SM00147">
    <property type="entry name" value="RasGEF"/>
    <property type="match status" value="1"/>
</dbReference>
<proteinExistence type="predicted"/>
<dbReference type="InterPro" id="IPR000719">
    <property type="entry name" value="Prot_kinase_dom"/>
</dbReference>
<dbReference type="GO" id="GO:0005085">
    <property type="term" value="F:guanyl-nucleotide exchange factor activity"/>
    <property type="evidence" value="ECO:0007669"/>
    <property type="project" value="UniProtKB-KW"/>
</dbReference>
<dbReference type="AlphaFoldDB" id="A0A5N5QGR1"/>
<dbReference type="Gene3D" id="1.20.870.10">
    <property type="entry name" value="Son of sevenless (SoS) protein Chain: S domain 1"/>
    <property type="match status" value="1"/>
</dbReference>
<dbReference type="Pfam" id="PF00617">
    <property type="entry name" value="RasGEF"/>
    <property type="match status" value="1"/>
</dbReference>
<dbReference type="GO" id="GO:0007166">
    <property type="term" value="P:cell surface receptor signaling pathway"/>
    <property type="evidence" value="ECO:0007669"/>
    <property type="project" value="InterPro"/>
</dbReference>
<evidence type="ECO:0000313" key="6">
    <source>
        <dbReference type="EMBL" id="KAB5590658.1"/>
    </source>
</evidence>
<dbReference type="Gene3D" id="1.10.840.10">
    <property type="entry name" value="Ras guanine-nucleotide exchange factors catalytic domain"/>
    <property type="match status" value="1"/>
</dbReference>
<dbReference type="InterPro" id="IPR059179">
    <property type="entry name" value="MLKL-like_MCAfunc"/>
</dbReference>
<sequence length="901" mass="102276">MNQCGPTELLELAFTAAHDINRRSQDVTIHRRQCVQLSRRCSELVNTLREDEERSPDDTKLREAVDELEEVLLKIRKKVTEWANLNRVKSFMREDQISSDIDAFNKLLDTHALKFQVGATELHRQQRKIDLYRQQDHEEVKEMLHKIIRNVENLSAVMGDDVPALMETIQEELNYEQPDTGTYLALGDGYRLDTLHTKTGILPLLMNLSGQVSKLGEPPLADGGMADIYKDRWVGDEKIMLRAIRHVKSESAIKGSDYATRWISGVDSSIVTYSVFTGLLSEAALGLKYLHGFELTIIHGDLRAANVLVSAGGEALLADFGLSKIVAEEEGAAAAPTSLEKAGSSRWMAPELFQVDTSTSASVTCSSDVWSFGMLCLEVLTGCPPFFPKLRVDAQVIATLIQGCLPERPEPLEQMHGRGLSDEMWEVMNRCWSRKPAERPEMRTLASEVQALHVGYLEQYGVTSIRKLVWGSVMNLVPTNLVTSPPFSSIAGSSISSMSSSAEPNPHGHSVIKYDDEGNVLMGNLEGLVGQLLRITPAVQMDNNYRECFLTVYRGFAKVDDLWRILADQYRRQYIKPGTQKKEQKVSIRTFMDVNWSDGPLEPEQAKLEKTVEEHMGVLDQVPQVLPPAGGWRIKLSDLDPLVVARQLMKLESELFQKILASDIAAWLKNIVDEHIVSIRRFLQSNYRIEDWCLSLILSTDSSEIEKRALIITFLRLIAEECLQIRAFSCAHAIMSALTHDYIGGLEYTWRLVEKRVKESLKQMSLLLSDEDKYKAKVNSEPQSTCVPILRIHLRDLSRSYSEMQTWIRHEGEDLVNFQKFTEIWKSIKEFTKYQAPKCTISHDPVTAMYLEYNFARLDANTTLQEQLKVRSEGLRRKENQDFNNRRLGIEDAGIRPRKKR</sequence>
<dbReference type="Gene3D" id="1.10.510.10">
    <property type="entry name" value="Transferase(Phosphotransferase) domain 1"/>
    <property type="match status" value="1"/>
</dbReference>
<evidence type="ECO:0000313" key="7">
    <source>
        <dbReference type="Proteomes" id="UP000383932"/>
    </source>
</evidence>
<dbReference type="OrthoDB" id="4062651at2759"/>
<comment type="caution">
    <text evidence="6">The sequence shown here is derived from an EMBL/GenBank/DDBJ whole genome shotgun (WGS) entry which is preliminary data.</text>
</comment>
<dbReference type="PANTHER" id="PTHR24418">
    <property type="entry name" value="TYROSINE-PROTEIN KINASE"/>
    <property type="match status" value="1"/>
</dbReference>
<dbReference type="Pfam" id="PF07714">
    <property type="entry name" value="PK_Tyr_Ser-Thr"/>
    <property type="match status" value="1"/>
</dbReference>
<protein>
    <submittedName>
        <fullName evidence="6">Rap guanine nucleotide exchange factor</fullName>
    </submittedName>
</protein>
<dbReference type="InterPro" id="IPR011009">
    <property type="entry name" value="Kinase-like_dom_sf"/>
</dbReference>
<dbReference type="Gene3D" id="1.20.930.20">
    <property type="entry name" value="Adaptor protein Cbl, N-terminal domain"/>
    <property type="match status" value="1"/>
</dbReference>
<dbReference type="InterPro" id="IPR036537">
    <property type="entry name" value="Adaptor_Cbl_N_dom_sf"/>
</dbReference>
<keyword evidence="2" id="KW-0067">ATP-binding</keyword>
<dbReference type="GO" id="GO:0004672">
    <property type="term" value="F:protein kinase activity"/>
    <property type="evidence" value="ECO:0007669"/>
    <property type="project" value="InterPro"/>
</dbReference>
<feature type="domain" description="Protein kinase" evidence="5">
    <location>
        <begin position="73"/>
        <end position="456"/>
    </location>
</feature>
<keyword evidence="7" id="KW-1185">Reference proteome</keyword>